<accession>A0ABP7NMB4</accession>
<reference evidence="3" key="1">
    <citation type="journal article" date="2019" name="Int. J. Syst. Evol. Microbiol.">
        <title>The Global Catalogue of Microorganisms (GCM) 10K type strain sequencing project: providing services to taxonomists for standard genome sequencing and annotation.</title>
        <authorList>
            <consortium name="The Broad Institute Genomics Platform"/>
            <consortium name="The Broad Institute Genome Sequencing Center for Infectious Disease"/>
            <person name="Wu L."/>
            <person name="Ma J."/>
        </authorList>
    </citation>
    <scope>NUCLEOTIDE SEQUENCE [LARGE SCALE GENOMIC DNA]</scope>
    <source>
        <strain evidence="3">JCM 17214</strain>
    </source>
</reference>
<dbReference type="PROSITE" id="PS51257">
    <property type="entry name" value="PROKAR_LIPOPROTEIN"/>
    <property type="match status" value="1"/>
</dbReference>
<keyword evidence="1" id="KW-0812">Transmembrane</keyword>
<keyword evidence="1" id="KW-0472">Membrane</keyword>
<sequence>MKHLSGILNKLTVLAAVAVGLSSCNRGEYAVLPKTTPYHETHRSVAIKPAVAPAAATPETAAPTAAVAPAVVAQTPVAAAPVAAKAAAPAPRKLSLVQKLAVSKVAKQVSKVADQTQLKKRTETAATSKLEGKLRQGVILLIIGLLLELLGAATGIGLIYVLGAIVAIIGVILIVLYLLDEI</sequence>
<dbReference type="RefSeq" id="WP_345116665.1">
    <property type="nucleotide sequence ID" value="NZ_BAABDH010000106.1"/>
</dbReference>
<evidence type="ECO:0000313" key="2">
    <source>
        <dbReference type="EMBL" id="GAA3949325.1"/>
    </source>
</evidence>
<dbReference type="EMBL" id="BAABDH010000106">
    <property type="protein sequence ID" value="GAA3949325.1"/>
    <property type="molecule type" value="Genomic_DNA"/>
</dbReference>
<comment type="caution">
    <text evidence="2">The sequence shown here is derived from an EMBL/GenBank/DDBJ whole genome shotgun (WGS) entry which is preliminary data.</text>
</comment>
<organism evidence="2 3">
    <name type="scientific">Hymenobacter algoricola</name>
    <dbReference type="NCBI Taxonomy" id="486267"/>
    <lineage>
        <taxon>Bacteria</taxon>
        <taxon>Pseudomonadati</taxon>
        <taxon>Bacteroidota</taxon>
        <taxon>Cytophagia</taxon>
        <taxon>Cytophagales</taxon>
        <taxon>Hymenobacteraceae</taxon>
        <taxon>Hymenobacter</taxon>
    </lineage>
</organism>
<name>A0ABP7NMB4_9BACT</name>
<evidence type="ECO:0000256" key="1">
    <source>
        <dbReference type="SAM" id="Phobius"/>
    </source>
</evidence>
<keyword evidence="1" id="KW-1133">Transmembrane helix</keyword>
<feature type="transmembrane region" description="Helical" evidence="1">
    <location>
        <begin position="134"/>
        <end position="151"/>
    </location>
</feature>
<evidence type="ECO:0000313" key="3">
    <source>
        <dbReference type="Proteomes" id="UP001499909"/>
    </source>
</evidence>
<proteinExistence type="predicted"/>
<protein>
    <submittedName>
        <fullName evidence="2">Uncharacterized protein</fullName>
    </submittedName>
</protein>
<gene>
    <name evidence="2" type="ORF">GCM10022406_34040</name>
</gene>
<dbReference type="Proteomes" id="UP001499909">
    <property type="component" value="Unassembled WGS sequence"/>
</dbReference>
<feature type="transmembrane region" description="Helical" evidence="1">
    <location>
        <begin position="158"/>
        <end position="179"/>
    </location>
</feature>
<keyword evidence="3" id="KW-1185">Reference proteome</keyword>